<gene>
    <name evidence="5" type="ORF">KC571_04085</name>
</gene>
<dbReference type="InterPro" id="IPR047041">
    <property type="entry name" value="BipA_GTP-bd_dom"/>
</dbReference>
<sequence>MKQVDITKLRNIAIIAHVDHGKTTLIDGILKQTHVFRDNEAEMQQTTILDSNDLERERGITILAKNTAVFWNEYKINILDTPGHVDFSGEVERVLNMADGCLLIVDAAEGVLSQTRYVLKLALDLGLEPIVVINKIDRKDQRVKEVENEIADLFLELSIHEDQLNFPILYAIAKEGVAGHILHENSDHSLSLEDSTDLSPLLEKIIEYVPHPQGNPDEPFQMQVNTIDADNYKGRYVIGRIWRGSISTGDQVAVVKDDKATAKGVCEYLYVFEGLKKVPAKHASAGEIVAITGVGNAGIGDTLTDPAQPESRERLKVDEPTLKMGFWVNTSPFAGTEGDFFTSRQLHDRLYKELEKNVGLRVENIADQEGLSVSGRGELHLSVLIENLRREGYEFAVSRPEVVLKEENGKTYEPYELVTIEVPEEYVGAVTTEIGLRKGVVQNMHSIAGQVRFEIKISTKNLIGTRNKLLTQTAGRVLMHSIFLGYEEKGPHAEFERAGSIISGETGPATTYGLNQAQQRGETIVKPGEIVYEGMIVGVNNRPDDLVMNVTKEKQLTNVRSSTSDIAVKLAPPRDFSLEQMIEF</sequence>
<dbReference type="Pfam" id="PF00679">
    <property type="entry name" value="EFG_C"/>
    <property type="match status" value="1"/>
</dbReference>
<dbReference type="CDD" id="cd03691">
    <property type="entry name" value="BipA_TypA_II"/>
    <property type="match status" value="1"/>
</dbReference>
<dbReference type="CDD" id="cd03710">
    <property type="entry name" value="BipA_TypA_C"/>
    <property type="match status" value="1"/>
</dbReference>
<keyword evidence="3" id="KW-0175">Coiled coil</keyword>
<dbReference type="FunFam" id="3.40.50.300:FF:000055">
    <property type="entry name" value="GTP-binding protein TypA"/>
    <property type="match status" value="1"/>
</dbReference>
<protein>
    <submittedName>
        <fullName evidence="5">GTP-binding protein</fullName>
    </submittedName>
</protein>
<dbReference type="GO" id="GO:0005525">
    <property type="term" value="F:GTP binding"/>
    <property type="evidence" value="ECO:0007669"/>
    <property type="project" value="UniProtKB-KW"/>
</dbReference>
<name>A0A955LH93_UNCKA</name>
<dbReference type="InterPro" id="IPR035651">
    <property type="entry name" value="BipA_V"/>
</dbReference>
<dbReference type="InterPro" id="IPR048876">
    <property type="entry name" value="BipA_C"/>
</dbReference>
<dbReference type="Gene3D" id="3.30.70.240">
    <property type="match status" value="1"/>
</dbReference>
<evidence type="ECO:0000259" key="4">
    <source>
        <dbReference type="PROSITE" id="PS51722"/>
    </source>
</evidence>
<feature type="coiled-coil region" evidence="3">
    <location>
        <begin position="136"/>
        <end position="163"/>
    </location>
</feature>
<dbReference type="Gene3D" id="3.30.70.870">
    <property type="entry name" value="Elongation Factor G (Translational Gtpase), domain 3"/>
    <property type="match status" value="1"/>
</dbReference>
<organism evidence="5 6">
    <name type="scientific">candidate division WWE3 bacterium</name>
    <dbReference type="NCBI Taxonomy" id="2053526"/>
    <lineage>
        <taxon>Bacteria</taxon>
        <taxon>Katanobacteria</taxon>
    </lineage>
</organism>
<dbReference type="GO" id="GO:0005829">
    <property type="term" value="C:cytosol"/>
    <property type="evidence" value="ECO:0007669"/>
    <property type="project" value="TreeGrafter"/>
</dbReference>
<feature type="domain" description="Tr-type G" evidence="4">
    <location>
        <begin position="7"/>
        <end position="213"/>
    </location>
</feature>
<dbReference type="FunFam" id="3.30.70.870:FF:000003">
    <property type="entry name" value="GTP-binding protein TypA"/>
    <property type="match status" value="1"/>
</dbReference>
<dbReference type="CDD" id="cd16263">
    <property type="entry name" value="BipA_III"/>
    <property type="match status" value="1"/>
</dbReference>
<dbReference type="GO" id="GO:1990904">
    <property type="term" value="C:ribonucleoprotein complex"/>
    <property type="evidence" value="ECO:0007669"/>
    <property type="project" value="TreeGrafter"/>
</dbReference>
<dbReference type="Pfam" id="PF00009">
    <property type="entry name" value="GTP_EFTU"/>
    <property type="match status" value="1"/>
</dbReference>
<dbReference type="InterPro" id="IPR000795">
    <property type="entry name" value="T_Tr_GTP-bd_dom"/>
</dbReference>
<dbReference type="SMART" id="SM00838">
    <property type="entry name" value="EFG_C"/>
    <property type="match status" value="1"/>
</dbReference>
<dbReference type="GO" id="GO:0003924">
    <property type="term" value="F:GTPase activity"/>
    <property type="evidence" value="ECO:0007669"/>
    <property type="project" value="InterPro"/>
</dbReference>
<reference evidence="5" key="1">
    <citation type="submission" date="2020-04" db="EMBL/GenBank/DDBJ databases">
        <authorList>
            <person name="Zhang T."/>
        </authorList>
    </citation>
    <scope>NUCLEOTIDE SEQUENCE</scope>
    <source>
        <strain evidence="5">HKST-UBA01</strain>
    </source>
</reference>
<dbReference type="FunFam" id="2.40.50.250:FF:000001">
    <property type="entry name" value="GTP-binding protein TypA"/>
    <property type="match status" value="1"/>
</dbReference>
<dbReference type="SUPFAM" id="SSF50447">
    <property type="entry name" value="Translation proteins"/>
    <property type="match status" value="1"/>
</dbReference>
<dbReference type="SUPFAM" id="SSF52540">
    <property type="entry name" value="P-loop containing nucleoside triphosphate hydrolases"/>
    <property type="match status" value="1"/>
</dbReference>
<dbReference type="AlphaFoldDB" id="A0A955LH93"/>
<evidence type="ECO:0000313" key="6">
    <source>
        <dbReference type="Proteomes" id="UP000701698"/>
    </source>
</evidence>
<dbReference type="Gene3D" id="2.40.50.250">
    <property type="entry name" value="bipa protein"/>
    <property type="match status" value="1"/>
</dbReference>
<dbReference type="InterPro" id="IPR027417">
    <property type="entry name" value="P-loop_NTPase"/>
</dbReference>
<feature type="non-terminal residue" evidence="5">
    <location>
        <position position="584"/>
    </location>
</feature>
<dbReference type="NCBIfam" id="TIGR00231">
    <property type="entry name" value="small_GTP"/>
    <property type="match status" value="1"/>
</dbReference>
<keyword evidence="2" id="KW-0342">GTP-binding</keyword>
<dbReference type="InterPro" id="IPR042116">
    <property type="entry name" value="TypA/BipA_C"/>
</dbReference>
<comment type="caution">
    <text evidence="5">The sequence shown here is derived from an EMBL/GenBank/DDBJ whole genome shotgun (WGS) entry which is preliminary data.</text>
</comment>
<evidence type="ECO:0000256" key="1">
    <source>
        <dbReference type="ARBA" id="ARBA00022741"/>
    </source>
</evidence>
<reference evidence="5" key="2">
    <citation type="journal article" date="2021" name="Microbiome">
        <title>Successional dynamics and alternative stable states in a saline activated sludge microbial community over 9 years.</title>
        <authorList>
            <person name="Wang Y."/>
            <person name="Ye J."/>
            <person name="Ju F."/>
            <person name="Liu L."/>
            <person name="Boyd J.A."/>
            <person name="Deng Y."/>
            <person name="Parks D.H."/>
            <person name="Jiang X."/>
            <person name="Yin X."/>
            <person name="Woodcroft B.J."/>
            <person name="Tyson G.W."/>
            <person name="Hugenholtz P."/>
            <person name="Polz M.F."/>
            <person name="Zhang T."/>
        </authorList>
    </citation>
    <scope>NUCLEOTIDE SEQUENCE</scope>
    <source>
        <strain evidence="5">HKST-UBA01</strain>
    </source>
</reference>
<dbReference type="EMBL" id="JAGQKX010000129">
    <property type="protein sequence ID" value="MCA9390557.1"/>
    <property type="molecule type" value="Genomic_DNA"/>
</dbReference>
<dbReference type="PROSITE" id="PS00301">
    <property type="entry name" value="G_TR_1"/>
    <property type="match status" value="1"/>
</dbReference>
<dbReference type="InterPro" id="IPR000640">
    <property type="entry name" value="EFG_V-like"/>
</dbReference>
<dbReference type="Pfam" id="PF22042">
    <property type="entry name" value="EF-G_D2"/>
    <property type="match status" value="1"/>
</dbReference>
<dbReference type="Pfam" id="PF21018">
    <property type="entry name" value="BipA_C"/>
    <property type="match status" value="1"/>
</dbReference>
<dbReference type="InterPro" id="IPR047042">
    <property type="entry name" value="BipA_II"/>
</dbReference>
<dbReference type="InterPro" id="IPR035647">
    <property type="entry name" value="EFG_III/V"/>
</dbReference>
<evidence type="ECO:0000256" key="3">
    <source>
        <dbReference type="SAM" id="Coils"/>
    </source>
</evidence>
<dbReference type="InterPro" id="IPR053905">
    <property type="entry name" value="EF-G-like_DII"/>
</dbReference>
<dbReference type="InterPro" id="IPR009000">
    <property type="entry name" value="Transl_B-barrel_sf"/>
</dbReference>
<dbReference type="PRINTS" id="PR00315">
    <property type="entry name" value="ELONGATNFCT"/>
</dbReference>
<evidence type="ECO:0000313" key="5">
    <source>
        <dbReference type="EMBL" id="MCA9390557.1"/>
    </source>
</evidence>
<dbReference type="Proteomes" id="UP000701698">
    <property type="component" value="Unassembled WGS sequence"/>
</dbReference>
<dbReference type="Gene3D" id="2.40.30.10">
    <property type="entry name" value="Translation factors"/>
    <property type="match status" value="1"/>
</dbReference>
<dbReference type="SUPFAM" id="SSF54980">
    <property type="entry name" value="EF-G C-terminal domain-like"/>
    <property type="match status" value="2"/>
</dbReference>
<dbReference type="PANTHER" id="PTHR42908:SF8">
    <property type="entry name" value="TR-TYPE G DOMAIN-CONTAINING PROTEIN"/>
    <property type="match status" value="1"/>
</dbReference>
<accession>A0A955LH93</accession>
<evidence type="ECO:0000256" key="2">
    <source>
        <dbReference type="ARBA" id="ARBA00023134"/>
    </source>
</evidence>
<dbReference type="InterPro" id="IPR047043">
    <property type="entry name" value="BipA_III"/>
</dbReference>
<dbReference type="PANTHER" id="PTHR42908">
    <property type="entry name" value="TRANSLATION ELONGATION FACTOR-RELATED"/>
    <property type="match status" value="1"/>
</dbReference>
<dbReference type="PROSITE" id="PS51722">
    <property type="entry name" value="G_TR_2"/>
    <property type="match status" value="1"/>
</dbReference>
<dbReference type="InterPro" id="IPR031157">
    <property type="entry name" value="G_TR_CS"/>
</dbReference>
<proteinExistence type="predicted"/>
<dbReference type="InterPro" id="IPR005225">
    <property type="entry name" value="Small_GTP-bd"/>
</dbReference>
<dbReference type="CDD" id="cd01891">
    <property type="entry name" value="TypA_BipA"/>
    <property type="match status" value="1"/>
</dbReference>
<dbReference type="Gene3D" id="3.40.50.300">
    <property type="entry name" value="P-loop containing nucleotide triphosphate hydrolases"/>
    <property type="match status" value="1"/>
</dbReference>
<keyword evidence="1" id="KW-0547">Nucleotide-binding</keyword>